<proteinExistence type="predicted"/>
<organism evidence="2">
    <name type="scientific">Ignisphaera aggregans</name>
    <dbReference type="NCBI Taxonomy" id="334771"/>
    <lineage>
        <taxon>Archaea</taxon>
        <taxon>Thermoproteota</taxon>
        <taxon>Thermoprotei</taxon>
        <taxon>Desulfurococcales</taxon>
        <taxon>Desulfurococcaceae</taxon>
        <taxon>Ignisphaera</taxon>
    </lineage>
</organism>
<accession>A0A7C4JJF5</accession>
<comment type="caution">
    <text evidence="2">The sequence shown here is derived from an EMBL/GenBank/DDBJ whole genome shotgun (WGS) entry which is preliminary data.</text>
</comment>
<gene>
    <name evidence="2" type="ORF">ENU08_02610</name>
    <name evidence="1" type="ORF">ENU41_01810</name>
</gene>
<dbReference type="InterPro" id="IPR011032">
    <property type="entry name" value="GroES-like_sf"/>
</dbReference>
<dbReference type="EMBL" id="DTBD01000019">
    <property type="protein sequence ID" value="HGQ64120.1"/>
    <property type="molecule type" value="Genomic_DNA"/>
</dbReference>
<dbReference type="Gene3D" id="3.90.180.10">
    <property type="entry name" value="Medium-chain alcohol dehydrogenases, catalytic domain"/>
    <property type="match status" value="1"/>
</dbReference>
<dbReference type="AlphaFoldDB" id="A0A7C4JJF5"/>
<reference evidence="2" key="1">
    <citation type="journal article" date="2020" name="mSystems">
        <title>Genome- and Community-Level Interaction Insights into Carbon Utilization and Element Cycling Functions of Hydrothermarchaeota in Hydrothermal Sediment.</title>
        <authorList>
            <person name="Zhou Z."/>
            <person name="Liu Y."/>
            <person name="Xu W."/>
            <person name="Pan J."/>
            <person name="Luo Z.H."/>
            <person name="Li M."/>
        </authorList>
    </citation>
    <scope>NUCLEOTIDE SEQUENCE [LARGE SCALE GENOMIC DNA]</scope>
    <source>
        <strain evidence="2">SpSt-637</strain>
        <strain evidence="1">SpSt-667</strain>
    </source>
</reference>
<dbReference type="EMBL" id="DTCK01000010">
    <property type="protein sequence ID" value="HGQ35400.1"/>
    <property type="molecule type" value="Genomic_DNA"/>
</dbReference>
<evidence type="ECO:0000313" key="2">
    <source>
        <dbReference type="EMBL" id="HGQ64120.1"/>
    </source>
</evidence>
<name>A0A7C4JJF5_9CREN</name>
<dbReference type="SUPFAM" id="SSF50129">
    <property type="entry name" value="GroES-like"/>
    <property type="match status" value="1"/>
</dbReference>
<sequence length="291" mass="32336">MYKKATVFFCGDIHIEKFSSVMIKKNEVAIKTSYTYFSTADIAFNSCNLVAKDHKTLGSISVGKIVDVGTEVKDLNEGSKAIAFVVQSPQYIYSLGGAQDVIVVEHNYVKAVKLTEYNDEELLLLAALSIDKEAIDYLKGKDVLLVGNDIAILTFAYYAQKYSCKLGVISKYTINISDVVKGDHVSLYDNSKSFDTIVIASSDPVVVCSSLRNFVKEKGSKVILYPHMHNLLRGRCIKNNEISIKIANLGNIEVGIEVFKAYRDNLLNQVKIVELEHLPKQVAEPLIVKHC</sequence>
<protein>
    <submittedName>
        <fullName evidence="2">Uncharacterized protein</fullName>
    </submittedName>
</protein>
<evidence type="ECO:0000313" key="1">
    <source>
        <dbReference type="EMBL" id="HGQ35400.1"/>
    </source>
</evidence>